<feature type="compositionally biased region" description="Basic and acidic residues" evidence="1">
    <location>
        <begin position="1"/>
        <end position="11"/>
    </location>
</feature>
<dbReference type="EMBL" id="AP023355">
    <property type="protein sequence ID" value="BCJ38009.1"/>
    <property type="molecule type" value="Genomic_DNA"/>
</dbReference>
<feature type="region of interest" description="Disordered" evidence="1">
    <location>
        <begin position="1"/>
        <end position="23"/>
    </location>
</feature>
<dbReference type="PANTHER" id="PTHR42685:SF22">
    <property type="entry name" value="CONDITIONED MEDIUM FACTOR RECEPTOR 1"/>
    <property type="match status" value="1"/>
</dbReference>
<dbReference type="Proteomes" id="UP000611640">
    <property type="component" value="Chromosome"/>
</dbReference>
<gene>
    <name evidence="3" type="ORF">Athai_55120</name>
</gene>
<name>A0A7R7DUC4_9ACTN</name>
<evidence type="ECO:0000256" key="1">
    <source>
        <dbReference type="SAM" id="MobiDB-lite"/>
    </source>
</evidence>
<organism evidence="3 4">
    <name type="scientific">Actinocatenispora thailandica</name>
    <dbReference type="NCBI Taxonomy" id="227318"/>
    <lineage>
        <taxon>Bacteria</taxon>
        <taxon>Bacillati</taxon>
        <taxon>Actinomycetota</taxon>
        <taxon>Actinomycetes</taxon>
        <taxon>Micromonosporales</taxon>
        <taxon>Micromonosporaceae</taxon>
        <taxon>Actinocatenispora</taxon>
    </lineage>
</organism>
<dbReference type="InterPro" id="IPR002938">
    <property type="entry name" value="FAD-bd"/>
</dbReference>
<dbReference type="InterPro" id="IPR050407">
    <property type="entry name" value="Geranylgeranyl_reductase"/>
</dbReference>
<dbReference type="Pfam" id="PF01494">
    <property type="entry name" value="FAD_binding_3"/>
    <property type="match status" value="1"/>
</dbReference>
<reference evidence="3 4" key="1">
    <citation type="submission" date="2020-08" db="EMBL/GenBank/DDBJ databases">
        <title>Whole genome shotgun sequence of Actinocatenispora thailandica NBRC 105041.</title>
        <authorList>
            <person name="Komaki H."/>
            <person name="Tamura T."/>
        </authorList>
    </citation>
    <scope>NUCLEOTIDE SEQUENCE [LARGE SCALE GENOMIC DNA]</scope>
    <source>
        <strain evidence="3 4">NBRC 105041</strain>
    </source>
</reference>
<evidence type="ECO:0000259" key="2">
    <source>
        <dbReference type="Pfam" id="PF01494"/>
    </source>
</evidence>
<dbReference type="GO" id="GO:0016628">
    <property type="term" value="F:oxidoreductase activity, acting on the CH-CH group of donors, NAD or NADP as acceptor"/>
    <property type="evidence" value="ECO:0007669"/>
    <property type="project" value="InterPro"/>
</dbReference>
<proteinExistence type="predicted"/>
<dbReference type="Gene3D" id="3.50.50.60">
    <property type="entry name" value="FAD/NAD(P)-binding domain"/>
    <property type="match status" value="1"/>
</dbReference>
<dbReference type="PANTHER" id="PTHR42685">
    <property type="entry name" value="GERANYLGERANYL DIPHOSPHATE REDUCTASE"/>
    <property type="match status" value="1"/>
</dbReference>
<dbReference type="GO" id="GO:0071949">
    <property type="term" value="F:FAD binding"/>
    <property type="evidence" value="ECO:0007669"/>
    <property type="project" value="InterPro"/>
</dbReference>
<dbReference type="PRINTS" id="PR00420">
    <property type="entry name" value="RNGMNOXGNASE"/>
</dbReference>
<dbReference type="InterPro" id="IPR036188">
    <property type="entry name" value="FAD/NAD-bd_sf"/>
</dbReference>
<protein>
    <submittedName>
        <fullName evidence="3">Drug:proton antiporter</fullName>
    </submittedName>
</protein>
<feature type="domain" description="FAD-binding" evidence="2">
    <location>
        <begin position="53"/>
        <end position="224"/>
    </location>
</feature>
<feature type="compositionally biased region" description="Low complexity" evidence="1">
    <location>
        <begin position="12"/>
        <end position="23"/>
    </location>
</feature>
<dbReference type="AlphaFoldDB" id="A0A7R7DUC4"/>
<evidence type="ECO:0000313" key="4">
    <source>
        <dbReference type="Proteomes" id="UP000611640"/>
    </source>
</evidence>
<dbReference type="NCBIfam" id="TIGR02032">
    <property type="entry name" value="GG-red-SF"/>
    <property type="match status" value="1"/>
</dbReference>
<accession>A0A7R7DUC4</accession>
<dbReference type="SUPFAM" id="SSF51905">
    <property type="entry name" value="FAD/NAD(P)-binding domain"/>
    <property type="match status" value="1"/>
</dbReference>
<keyword evidence="4" id="KW-1185">Reference proteome</keyword>
<evidence type="ECO:0000313" key="3">
    <source>
        <dbReference type="EMBL" id="BCJ38009.1"/>
    </source>
</evidence>
<dbReference type="InterPro" id="IPR011777">
    <property type="entry name" value="Geranylgeranyl_Rdtase_fam"/>
</dbReference>
<dbReference type="KEGG" id="atl:Athai_55120"/>
<sequence length="471" mass="50273">MTDAGSARDEAAPAVTAADAAPAATATDAAPAAAATGIDPEPLGSVEESGGSADVIVVGAGPGGSAAAYYLAQHGLDVLQLEKSEFPREKVCGDGMTPRSVKQLVKMGVDIDAPGWVRNRGLRVIGGGIKLQLDWPDLASYPEFGLTRTRLDFDEILSARAVGAGVRLRTSTTVTGPITNTAGRVVGVTATVGRDKRPVEFRAPLVIAADGVSGRFALSLGIAKRDDRPIGVAVRRYYDSPSRTNDDYLESWLELRDGRDANRDTLLPGYGWIFGLGDGRVNVGLGVLNSSASFGQANYRTMLTDWLAGTPDEWQLNDEQYATGPVRGAALPMGFNRVPHYTRGVMLIGDTAGMVNPFNGEGIAYAMESGELAAEVAAQALSARSGPARERMLRWYPRELSHRYGGYYRLGGWFVKLIGNPDVMKLCTRHGMPHPMLMRFVLKLLANLTDPRGGDAMDRIINTLTRVAPAV</sequence>